<dbReference type="PANTHER" id="PTHR30027:SF3">
    <property type="entry name" value="16S RRNA (URACIL(1498)-N(3))-METHYLTRANSFERASE"/>
    <property type="match status" value="1"/>
</dbReference>
<dbReference type="Pfam" id="PF04452">
    <property type="entry name" value="Methyltrans_RNA"/>
    <property type="match status" value="1"/>
</dbReference>
<evidence type="ECO:0000256" key="7">
    <source>
        <dbReference type="ARBA" id="ARBA00022691"/>
    </source>
</evidence>
<evidence type="ECO:0000256" key="10">
    <source>
        <dbReference type="PIRNR" id="PIRNR015601"/>
    </source>
</evidence>
<keyword evidence="4 10" id="KW-0698">rRNA processing</keyword>
<dbReference type="Gene3D" id="2.40.240.20">
    <property type="entry name" value="Hypothetical PUA domain-like, domain 1"/>
    <property type="match status" value="1"/>
</dbReference>
<keyword evidence="3 10" id="KW-0963">Cytoplasm</keyword>
<dbReference type="GO" id="GO:0008168">
    <property type="term" value="F:methyltransferase activity"/>
    <property type="evidence" value="ECO:0007669"/>
    <property type="project" value="UniProtKB-KW"/>
</dbReference>
<keyword evidence="14" id="KW-1185">Reference proteome</keyword>
<keyword evidence="5 10" id="KW-0489">Methyltransferase</keyword>
<comment type="subcellular location">
    <subcellularLocation>
        <location evidence="1 10">Cytoplasm</location>
    </subcellularLocation>
</comment>
<dbReference type="Proteomes" id="UP001589688">
    <property type="component" value="Unassembled WGS sequence"/>
</dbReference>
<evidence type="ECO:0000259" key="12">
    <source>
        <dbReference type="Pfam" id="PF20260"/>
    </source>
</evidence>
<evidence type="ECO:0000256" key="1">
    <source>
        <dbReference type="ARBA" id="ARBA00004496"/>
    </source>
</evidence>
<comment type="similarity">
    <text evidence="2 10">Belongs to the RNA methyltransferase RsmE family.</text>
</comment>
<dbReference type="GO" id="GO:0032259">
    <property type="term" value="P:methylation"/>
    <property type="evidence" value="ECO:0007669"/>
    <property type="project" value="UniProtKB-KW"/>
</dbReference>
<dbReference type="NCBIfam" id="TIGR00046">
    <property type="entry name" value="RsmE family RNA methyltransferase"/>
    <property type="match status" value="1"/>
</dbReference>
<protein>
    <recommendedName>
        <fullName evidence="10">Ribosomal RNA small subunit methyltransferase E</fullName>
        <ecNumber evidence="10">2.1.1.193</ecNumber>
    </recommendedName>
</protein>
<dbReference type="InterPro" id="IPR006700">
    <property type="entry name" value="RsmE"/>
</dbReference>
<evidence type="ECO:0000256" key="9">
    <source>
        <dbReference type="ARBA" id="ARBA00047944"/>
    </source>
</evidence>
<keyword evidence="6 10" id="KW-0808">Transferase</keyword>
<evidence type="ECO:0000313" key="13">
    <source>
        <dbReference type="EMBL" id="MFB9897607.1"/>
    </source>
</evidence>
<comment type="catalytic activity">
    <reaction evidence="9 10">
        <text>uridine(1498) in 16S rRNA + S-adenosyl-L-methionine = N(3)-methyluridine(1498) in 16S rRNA + S-adenosyl-L-homocysteine + H(+)</text>
        <dbReference type="Rhea" id="RHEA:42920"/>
        <dbReference type="Rhea" id="RHEA-COMP:10283"/>
        <dbReference type="Rhea" id="RHEA-COMP:10284"/>
        <dbReference type="ChEBI" id="CHEBI:15378"/>
        <dbReference type="ChEBI" id="CHEBI:57856"/>
        <dbReference type="ChEBI" id="CHEBI:59789"/>
        <dbReference type="ChEBI" id="CHEBI:65315"/>
        <dbReference type="ChEBI" id="CHEBI:74502"/>
        <dbReference type="EC" id="2.1.1.193"/>
    </reaction>
</comment>
<reference evidence="13 14" key="1">
    <citation type="submission" date="2024-09" db="EMBL/GenBank/DDBJ databases">
        <authorList>
            <person name="Sun Q."/>
            <person name="Mori K."/>
        </authorList>
    </citation>
    <scope>NUCLEOTIDE SEQUENCE [LARGE SCALE GENOMIC DNA]</scope>
    <source>
        <strain evidence="13 14">ATCC 51272</strain>
    </source>
</reference>
<dbReference type="InterPro" id="IPR046886">
    <property type="entry name" value="RsmE_MTase_dom"/>
</dbReference>
<dbReference type="InterPro" id="IPR029028">
    <property type="entry name" value="Alpha/beta_knot_MTases"/>
</dbReference>
<name>A0ABV5ZJP4_9BACT</name>
<evidence type="ECO:0000256" key="3">
    <source>
        <dbReference type="ARBA" id="ARBA00022490"/>
    </source>
</evidence>
<proteinExistence type="inferred from homology"/>
<evidence type="ECO:0000256" key="5">
    <source>
        <dbReference type="ARBA" id="ARBA00022603"/>
    </source>
</evidence>
<dbReference type="EC" id="2.1.1.193" evidence="10"/>
<dbReference type="RefSeq" id="WP_027952297.1">
    <property type="nucleotide sequence ID" value="NZ_JADU01000016.1"/>
</dbReference>
<evidence type="ECO:0000313" key="14">
    <source>
        <dbReference type="Proteomes" id="UP001589688"/>
    </source>
</evidence>
<accession>A0ABV5ZJP4</accession>
<dbReference type="Gene3D" id="3.40.1280.10">
    <property type="match status" value="1"/>
</dbReference>
<organism evidence="13 14">
    <name type="scientific">Hallella seregens ATCC 51272</name>
    <dbReference type="NCBI Taxonomy" id="1336250"/>
    <lineage>
        <taxon>Bacteria</taxon>
        <taxon>Pseudomonadati</taxon>
        <taxon>Bacteroidota</taxon>
        <taxon>Bacteroidia</taxon>
        <taxon>Bacteroidales</taxon>
        <taxon>Prevotellaceae</taxon>
        <taxon>Hallella</taxon>
    </lineage>
</organism>
<comment type="function">
    <text evidence="8 10">Specifically methylates the N3 position of the uracil ring of uridine 1498 (m3U1498) in 16S rRNA. Acts on the fully assembled 30S ribosomal subunit.</text>
</comment>
<dbReference type="PIRSF" id="PIRSF015601">
    <property type="entry name" value="MTase_slr0722"/>
    <property type="match status" value="1"/>
</dbReference>
<feature type="domain" description="Ribosomal RNA small subunit methyltransferase E methyltransferase" evidence="11">
    <location>
        <begin position="75"/>
        <end position="233"/>
    </location>
</feature>
<evidence type="ECO:0000256" key="2">
    <source>
        <dbReference type="ARBA" id="ARBA00005528"/>
    </source>
</evidence>
<gene>
    <name evidence="13" type="ORF">ACFFK8_07305</name>
</gene>
<feature type="domain" description="Ribosomal RNA small subunit methyltransferase E PUA-like" evidence="12">
    <location>
        <begin position="18"/>
        <end position="60"/>
    </location>
</feature>
<dbReference type="NCBIfam" id="NF008702">
    <property type="entry name" value="PRK11713.6-1"/>
    <property type="match status" value="1"/>
</dbReference>
<dbReference type="CDD" id="cd18084">
    <property type="entry name" value="RsmE-like"/>
    <property type="match status" value="1"/>
</dbReference>
<comment type="caution">
    <text evidence="13">The sequence shown here is derived from an EMBL/GenBank/DDBJ whole genome shotgun (WGS) entry which is preliminary data.</text>
</comment>
<evidence type="ECO:0000256" key="6">
    <source>
        <dbReference type="ARBA" id="ARBA00022679"/>
    </source>
</evidence>
<dbReference type="EMBL" id="JBHLZF010000002">
    <property type="protein sequence ID" value="MFB9897607.1"/>
    <property type="molecule type" value="Genomic_DNA"/>
</dbReference>
<dbReference type="SUPFAM" id="SSF88697">
    <property type="entry name" value="PUA domain-like"/>
    <property type="match status" value="1"/>
</dbReference>
<dbReference type="Pfam" id="PF20260">
    <property type="entry name" value="PUA_4"/>
    <property type="match status" value="1"/>
</dbReference>
<evidence type="ECO:0000259" key="11">
    <source>
        <dbReference type="Pfam" id="PF04452"/>
    </source>
</evidence>
<dbReference type="InterPro" id="IPR029026">
    <property type="entry name" value="tRNA_m1G_MTases_N"/>
</dbReference>
<sequence>MKEARYFYVPHADQSSELPADETHHAVRVLRLQRGDEFFLMDGAGTIYRAEVTLASGKHCMYKIVEALPQSKTWNGHIHLAIAPTKMMERMEWMMEKITEIGFDEASFLNCKFSERKELKLPRLERIVVSAVKQSRKPWMPQLNGLMSFSDFIRQPRQGKKWIAHCYQEIEREDLFDQLQQTAPNEAVTILVGPEGDFSTEEVRLAMEHGYEPVSLGNSRLRTETAGMMAVAMSQIAKRKS</sequence>
<evidence type="ECO:0000256" key="4">
    <source>
        <dbReference type="ARBA" id="ARBA00022552"/>
    </source>
</evidence>
<dbReference type="PANTHER" id="PTHR30027">
    <property type="entry name" value="RIBOSOMAL RNA SMALL SUBUNIT METHYLTRANSFERASE E"/>
    <property type="match status" value="1"/>
</dbReference>
<evidence type="ECO:0000256" key="8">
    <source>
        <dbReference type="ARBA" id="ARBA00025699"/>
    </source>
</evidence>
<dbReference type="InterPro" id="IPR046887">
    <property type="entry name" value="RsmE_PUA-like"/>
</dbReference>
<dbReference type="SUPFAM" id="SSF75217">
    <property type="entry name" value="alpha/beta knot"/>
    <property type="match status" value="1"/>
</dbReference>
<dbReference type="InterPro" id="IPR015947">
    <property type="entry name" value="PUA-like_sf"/>
</dbReference>
<keyword evidence="7 10" id="KW-0949">S-adenosyl-L-methionine</keyword>